<comment type="caution">
    <text evidence="1">The sequence shown here is derived from an EMBL/GenBank/DDBJ whole genome shotgun (WGS) entry which is preliminary data.</text>
</comment>
<reference evidence="1" key="2">
    <citation type="journal article" date="2021" name="PeerJ">
        <title>Extensive microbial diversity within the chicken gut microbiome revealed by metagenomics and culture.</title>
        <authorList>
            <person name="Gilroy R."/>
            <person name="Ravi A."/>
            <person name="Getino M."/>
            <person name="Pursley I."/>
            <person name="Horton D.L."/>
            <person name="Alikhan N.F."/>
            <person name="Baker D."/>
            <person name="Gharbi K."/>
            <person name="Hall N."/>
            <person name="Watson M."/>
            <person name="Adriaenssens E.M."/>
            <person name="Foster-Nyarko E."/>
            <person name="Jarju S."/>
            <person name="Secka A."/>
            <person name="Antonio M."/>
            <person name="Oren A."/>
            <person name="Chaudhuri R.R."/>
            <person name="La Ragione R."/>
            <person name="Hildebrand F."/>
            <person name="Pallen M.J."/>
        </authorList>
    </citation>
    <scope>NUCLEOTIDE SEQUENCE</scope>
    <source>
        <strain evidence="1">13361</strain>
    </source>
</reference>
<reference evidence="1" key="1">
    <citation type="submission" date="2020-10" db="EMBL/GenBank/DDBJ databases">
        <authorList>
            <person name="Gilroy R."/>
        </authorList>
    </citation>
    <scope>NUCLEOTIDE SEQUENCE</scope>
    <source>
        <strain evidence="1">13361</strain>
    </source>
</reference>
<accession>A0A9D0Z2T9</accession>
<gene>
    <name evidence="1" type="ORF">IAB74_05200</name>
</gene>
<dbReference type="EMBL" id="DVFK01000073">
    <property type="protein sequence ID" value="HIQ67884.1"/>
    <property type="molecule type" value="Genomic_DNA"/>
</dbReference>
<evidence type="ECO:0000313" key="2">
    <source>
        <dbReference type="Proteomes" id="UP000886796"/>
    </source>
</evidence>
<evidence type="ECO:0000313" key="1">
    <source>
        <dbReference type="EMBL" id="HIQ67884.1"/>
    </source>
</evidence>
<sequence length="142" mass="15861">MKKDVVLSLRGQQNYVDQEPEVIELVTEGTLESTEKGWVIRYEESDLTGLSGVTTEFSVEPEQVELKRTGKLNSHMVFREGVHHDSLYQLEFGALMITVCANKIRSSLTEDGGTVDLVYGIEIEQTAAGQVDYHLDVKVKNA</sequence>
<dbReference type="InterPro" id="IPR012674">
    <property type="entry name" value="Calycin"/>
</dbReference>
<dbReference type="AlphaFoldDB" id="A0A9D0Z2T9"/>
<dbReference type="SUPFAM" id="SSF50814">
    <property type="entry name" value="Lipocalins"/>
    <property type="match status" value="1"/>
</dbReference>
<name>A0A9D0Z2T9_9FIRM</name>
<dbReference type="Proteomes" id="UP000886796">
    <property type="component" value="Unassembled WGS sequence"/>
</dbReference>
<organism evidence="1 2">
    <name type="scientific">Candidatus Faecousia excrementigallinarum</name>
    <dbReference type="NCBI Taxonomy" id="2840806"/>
    <lineage>
        <taxon>Bacteria</taxon>
        <taxon>Bacillati</taxon>
        <taxon>Bacillota</taxon>
        <taxon>Clostridia</taxon>
        <taxon>Eubacteriales</taxon>
        <taxon>Oscillospiraceae</taxon>
        <taxon>Faecousia</taxon>
    </lineage>
</organism>
<dbReference type="Pfam" id="PF09148">
    <property type="entry name" value="DUF1934"/>
    <property type="match status" value="1"/>
</dbReference>
<protein>
    <submittedName>
        <fullName evidence="1">DUF1934 domain-containing protein</fullName>
    </submittedName>
</protein>
<proteinExistence type="predicted"/>
<dbReference type="InterPro" id="IPR015231">
    <property type="entry name" value="DUF1934"/>
</dbReference>
<dbReference type="Gene3D" id="2.40.128.20">
    <property type="match status" value="1"/>
</dbReference>